<dbReference type="EMBL" id="JAGFNP010000001">
    <property type="protein sequence ID" value="MBO3731223.1"/>
    <property type="molecule type" value="Genomic_DNA"/>
</dbReference>
<keyword evidence="2" id="KW-1133">Transmembrane helix</keyword>
<keyword evidence="2" id="KW-0472">Membrane</keyword>
<organism evidence="3 4">
    <name type="scientific">Glycomyces niveus</name>
    <dbReference type="NCBI Taxonomy" id="2820287"/>
    <lineage>
        <taxon>Bacteria</taxon>
        <taxon>Bacillati</taxon>
        <taxon>Actinomycetota</taxon>
        <taxon>Actinomycetes</taxon>
        <taxon>Glycomycetales</taxon>
        <taxon>Glycomycetaceae</taxon>
        <taxon>Glycomyces</taxon>
    </lineage>
</organism>
<evidence type="ECO:0000313" key="4">
    <source>
        <dbReference type="Proteomes" id="UP000681341"/>
    </source>
</evidence>
<name>A0ABS3U0D5_9ACTN</name>
<feature type="transmembrane region" description="Helical" evidence="2">
    <location>
        <begin position="49"/>
        <end position="68"/>
    </location>
</feature>
<accession>A0ABS3U0D5</accession>
<dbReference type="Proteomes" id="UP000681341">
    <property type="component" value="Unassembled WGS sequence"/>
</dbReference>
<proteinExistence type="predicted"/>
<protein>
    <submittedName>
        <fullName evidence="3">Uncharacterized protein</fullName>
    </submittedName>
</protein>
<reference evidence="3 4" key="1">
    <citation type="submission" date="2021-03" db="EMBL/GenBank/DDBJ databases">
        <title>Glycomyces sp. nov., a novel actinomycete isolated from soil.</title>
        <authorList>
            <person name="Yang X."/>
            <person name="Xu X."/>
        </authorList>
    </citation>
    <scope>NUCLEOTIDE SEQUENCE [LARGE SCALE GENOMIC DNA]</scope>
    <source>
        <strain evidence="3 4">NEAU-S30</strain>
    </source>
</reference>
<sequence length="144" mass="14869">MSKGFRVLLQIFQTIGLLGTLLFLTASLLWYIADFDLTGLAEDSAPVELWAIGFGVLTLALSPALWSLSRAGGQVAAPVSTGSFDRVAFEPVVSPKPQQPGGVFEPMNASQAPAPPASSYGQPSAGGITPASSPQAGSPWNPGR</sequence>
<keyword evidence="2" id="KW-0812">Transmembrane</keyword>
<feature type="transmembrane region" description="Helical" evidence="2">
    <location>
        <begin position="7"/>
        <end position="33"/>
    </location>
</feature>
<evidence type="ECO:0000256" key="1">
    <source>
        <dbReference type="SAM" id="MobiDB-lite"/>
    </source>
</evidence>
<keyword evidence="4" id="KW-1185">Reference proteome</keyword>
<feature type="compositionally biased region" description="Low complexity" evidence="1">
    <location>
        <begin position="109"/>
        <end position="127"/>
    </location>
</feature>
<feature type="region of interest" description="Disordered" evidence="1">
    <location>
        <begin position="90"/>
        <end position="144"/>
    </location>
</feature>
<evidence type="ECO:0000256" key="2">
    <source>
        <dbReference type="SAM" id="Phobius"/>
    </source>
</evidence>
<dbReference type="RefSeq" id="WP_208493885.1">
    <property type="nucleotide sequence ID" value="NZ_JAGFNP010000001.1"/>
</dbReference>
<evidence type="ECO:0000313" key="3">
    <source>
        <dbReference type="EMBL" id="MBO3731223.1"/>
    </source>
</evidence>
<comment type="caution">
    <text evidence="3">The sequence shown here is derived from an EMBL/GenBank/DDBJ whole genome shotgun (WGS) entry which is preliminary data.</text>
</comment>
<gene>
    <name evidence="3" type="ORF">J5V16_00185</name>
</gene>